<dbReference type="RefSeq" id="WP_345347782.1">
    <property type="nucleotide sequence ID" value="NZ_BAABHJ010000002.1"/>
</dbReference>
<feature type="signal peptide" evidence="3">
    <location>
        <begin position="1"/>
        <end position="28"/>
    </location>
</feature>
<keyword evidence="2" id="KW-0812">Transmembrane</keyword>
<accession>A0ABP8TDK4</accession>
<evidence type="ECO:0000313" key="5">
    <source>
        <dbReference type="EMBL" id="GAA4602071.1"/>
    </source>
</evidence>
<dbReference type="CDD" id="cd08545">
    <property type="entry name" value="YcnI_like"/>
    <property type="match status" value="1"/>
</dbReference>
<dbReference type="Proteomes" id="UP001500212">
    <property type="component" value="Unassembled WGS sequence"/>
</dbReference>
<evidence type="ECO:0000256" key="1">
    <source>
        <dbReference type="SAM" id="MobiDB-lite"/>
    </source>
</evidence>
<dbReference type="InterPro" id="IPR038507">
    <property type="entry name" value="YcnI-like_sf"/>
</dbReference>
<feature type="compositionally biased region" description="Low complexity" evidence="1">
    <location>
        <begin position="188"/>
        <end position="197"/>
    </location>
</feature>
<keyword evidence="2" id="KW-0472">Membrane</keyword>
<proteinExistence type="predicted"/>
<evidence type="ECO:0000256" key="2">
    <source>
        <dbReference type="SAM" id="Phobius"/>
    </source>
</evidence>
<evidence type="ECO:0000259" key="4">
    <source>
        <dbReference type="Pfam" id="PF07987"/>
    </source>
</evidence>
<dbReference type="EMBL" id="BAABHJ010000002">
    <property type="protein sequence ID" value="GAA4602071.1"/>
    <property type="molecule type" value="Genomic_DNA"/>
</dbReference>
<sequence length="236" mass="24927">MWRHSVRGAVIAVGAALVVGFGATAASAHVTVAPETATQGDYAALVFRVPNERDDANTVKVDVQLPSGAPLASVRVKARPGWSYEIKKTKLATPVESDGAKVTEAVSEIIWTAQDPKAGIRPDEYDEFAVSVGPLPKAGSMTFKALQYYGDGQVVRWIQEQQANGPEPEHPAPVLRLLPPSKTGAEPAGDAPARASRSAAVSEADDTVAYWALWLSVVAVVVAFASAVMALRASRR</sequence>
<gene>
    <name evidence="5" type="ORF">GCM10023195_05970</name>
</gene>
<keyword evidence="2" id="KW-1133">Transmembrane helix</keyword>
<feature type="chain" id="PRO_5047090007" description="YncI copper-binding domain-containing protein" evidence="3">
    <location>
        <begin position="29"/>
        <end position="236"/>
    </location>
</feature>
<evidence type="ECO:0000256" key="3">
    <source>
        <dbReference type="SAM" id="SignalP"/>
    </source>
</evidence>
<feature type="region of interest" description="Disordered" evidence="1">
    <location>
        <begin position="162"/>
        <end position="197"/>
    </location>
</feature>
<protein>
    <recommendedName>
        <fullName evidence="4">YncI copper-binding domain-containing protein</fullName>
    </recommendedName>
</protein>
<dbReference type="Pfam" id="PF07987">
    <property type="entry name" value="DUF1775"/>
    <property type="match status" value="1"/>
</dbReference>
<dbReference type="InterPro" id="IPR012533">
    <property type="entry name" value="YcnI-copper_dom"/>
</dbReference>
<comment type="caution">
    <text evidence="5">The sequence shown here is derived from an EMBL/GenBank/DDBJ whole genome shotgun (WGS) entry which is preliminary data.</text>
</comment>
<evidence type="ECO:0000313" key="6">
    <source>
        <dbReference type="Proteomes" id="UP001500212"/>
    </source>
</evidence>
<keyword evidence="3" id="KW-0732">Signal</keyword>
<dbReference type="Gene3D" id="2.60.40.2230">
    <property type="entry name" value="Uncharacterised protein YcnI-like PF07987, DUF1775"/>
    <property type="match status" value="1"/>
</dbReference>
<feature type="transmembrane region" description="Helical" evidence="2">
    <location>
        <begin position="208"/>
        <end position="231"/>
    </location>
</feature>
<organism evidence="5 6">
    <name type="scientific">Actinoallomurus liliacearum</name>
    <dbReference type="NCBI Taxonomy" id="1080073"/>
    <lineage>
        <taxon>Bacteria</taxon>
        <taxon>Bacillati</taxon>
        <taxon>Actinomycetota</taxon>
        <taxon>Actinomycetes</taxon>
        <taxon>Streptosporangiales</taxon>
        <taxon>Thermomonosporaceae</taxon>
        <taxon>Actinoallomurus</taxon>
    </lineage>
</organism>
<feature type="domain" description="YncI copper-binding" evidence="4">
    <location>
        <begin position="29"/>
        <end position="177"/>
    </location>
</feature>
<keyword evidence="6" id="KW-1185">Reference proteome</keyword>
<name>A0ABP8TDK4_9ACTN</name>
<reference evidence="6" key="1">
    <citation type="journal article" date="2019" name="Int. J. Syst. Evol. Microbiol.">
        <title>The Global Catalogue of Microorganisms (GCM) 10K type strain sequencing project: providing services to taxonomists for standard genome sequencing and annotation.</title>
        <authorList>
            <consortium name="The Broad Institute Genomics Platform"/>
            <consortium name="The Broad Institute Genome Sequencing Center for Infectious Disease"/>
            <person name="Wu L."/>
            <person name="Ma J."/>
        </authorList>
    </citation>
    <scope>NUCLEOTIDE SEQUENCE [LARGE SCALE GENOMIC DNA]</scope>
    <source>
        <strain evidence="6">JCM 17938</strain>
    </source>
</reference>